<dbReference type="Gene3D" id="3.20.20.70">
    <property type="entry name" value="Aldolase class I"/>
    <property type="match status" value="1"/>
</dbReference>
<evidence type="ECO:0000256" key="6">
    <source>
        <dbReference type="ARBA" id="ARBA00023002"/>
    </source>
</evidence>
<accession>A0A6J4KD52</accession>
<dbReference type="PANTHER" id="PTHR48109">
    <property type="entry name" value="DIHYDROOROTATE DEHYDROGENASE (QUINONE), MITOCHONDRIAL-RELATED"/>
    <property type="match status" value="1"/>
</dbReference>
<proteinExistence type="predicted"/>
<feature type="non-terminal residue" evidence="8">
    <location>
        <position position="237"/>
    </location>
</feature>
<organism evidence="8">
    <name type="scientific">uncultured Gemmatimonadaceae bacterium</name>
    <dbReference type="NCBI Taxonomy" id="246130"/>
    <lineage>
        <taxon>Bacteria</taxon>
        <taxon>Pseudomonadati</taxon>
        <taxon>Gemmatimonadota</taxon>
        <taxon>Gemmatimonadia</taxon>
        <taxon>Gemmatimonadales</taxon>
        <taxon>Gemmatimonadaceae</taxon>
        <taxon>environmental samples</taxon>
    </lineage>
</organism>
<dbReference type="UniPathway" id="UPA00070"/>
<evidence type="ECO:0000256" key="4">
    <source>
        <dbReference type="ARBA" id="ARBA00022643"/>
    </source>
</evidence>
<dbReference type="InterPro" id="IPR050074">
    <property type="entry name" value="DHO_dehydrogenase"/>
</dbReference>
<dbReference type="EMBL" id="CADCTX010000110">
    <property type="protein sequence ID" value="CAA9301617.1"/>
    <property type="molecule type" value="Genomic_DNA"/>
</dbReference>
<keyword evidence="5" id="KW-0665">Pyrimidine biosynthesis</keyword>
<sequence>MSVDLAGIPLSHPIINASGTFDAIAARRAFGDALLERFPFAAFVSKTVTLAPRDGNPPPRIFELPAGMLNSIGLPNKGLEGYLADDLPELAALPVPLIVNVMGFTREEVADLVTAFAERDEVAGLELNVSCPNVKTGTTMGADPGETAALLDAVRPCTGKPLIVKLTPNTASPGDVAAAAEAHGADAVSLVNTLRAMAPHPTNRGPWLGAGTGGMSGPAVRAVALAQVAEVRARVAV</sequence>
<dbReference type="PANTHER" id="PTHR48109:SF1">
    <property type="entry name" value="DIHYDROOROTATE DEHYDROGENASE (FUMARATE)"/>
    <property type="match status" value="1"/>
</dbReference>
<dbReference type="InterPro" id="IPR013785">
    <property type="entry name" value="Aldolase_TIM"/>
</dbReference>
<dbReference type="SUPFAM" id="SSF51395">
    <property type="entry name" value="FMN-linked oxidoreductases"/>
    <property type="match status" value="1"/>
</dbReference>
<comment type="pathway">
    <text evidence="2">Pyrimidine metabolism; UMP biosynthesis via de novo pathway.</text>
</comment>
<reference evidence="8" key="1">
    <citation type="submission" date="2020-02" db="EMBL/GenBank/DDBJ databases">
        <authorList>
            <person name="Meier V. D."/>
        </authorList>
    </citation>
    <scope>NUCLEOTIDE SEQUENCE</scope>
    <source>
        <strain evidence="8">AVDCRST_MAG40</strain>
    </source>
</reference>
<name>A0A6J4KD52_9BACT</name>
<dbReference type="InterPro" id="IPR001295">
    <property type="entry name" value="Dihydroorotate_DH_CS"/>
</dbReference>
<dbReference type="GO" id="GO:0044205">
    <property type="term" value="P:'de novo' UMP biosynthetic process"/>
    <property type="evidence" value="ECO:0007669"/>
    <property type="project" value="UniProtKB-UniPathway"/>
</dbReference>
<keyword evidence="4" id="KW-0288">FMN</keyword>
<evidence type="ECO:0000259" key="7">
    <source>
        <dbReference type="Pfam" id="PF01180"/>
    </source>
</evidence>
<evidence type="ECO:0000256" key="2">
    <source>
        <dbReference type="ARBA" id="ARBA00004725"/>
    </source>
</evidence>
<dbReference type="Pfam" id="PF01180">
    <property type="entry name" value="DHO_dh"/>
    <property type="match status" value="1"/>
</dbReference>
<evidence type="ECO:0000256" key="1">
    <source>
        <dbReference type="ARBA" id="ARBA00001917"/>
    </source>
</evidence>
<dbReference type="InterPro" id="IPR005720">
    <property type="entry name" value="Dihydroorotate_DH_cat"/>
</dbReference>
<protein>
    <submittedName>
        <fullName evidence="8">Dihydroorotate dehydrogenase (NAD(+)), catalytic subunit</fullName>
        <ecNumber evidence="8">1.3.1.14</ecNumber>
    </submittedName>
</protein>
<dbReference type="EC" id="1.3.1.14" evidence="8"/>
<feature type="domain" description="Dihydroorotate dehydrogenase catalytic" evidence="7">
    <location>
        <begin position="2"/>
        <end position="235"/>
    </location>
</feature>
<comment type="cofactor">
    <cofactor evidence="1">
        <name>FMN</name>
        <dbReference type="ChEBI" id="CHEBI:58210"/>
    </cofactor>
</comment>
<dbReference type="GO" id="GO:0005737">
    <property type="term" value="C:cytoplasm"/>
    <property type="evidence" value="ECO:0007669"/>
    <property type="project" value="InterPro"/>
</dbReference>
<evidence type="ECO:0000256" key="3">
    <source>
        <dbReference type="ARBA" id="ARBA00022630"/>
    </source>
</evidence>
<keyword evidence="6 8" id="KW-0560">Oxidoreductase</keyword>
<dbReference type="GO" id="GO:0004589">
    <property type="term" value="F:dihydroorotate dehydrogenase (NAD+) activity"/>
    <property type="evidence" value="ECO:0007669"/>
    <property type="project" value="UniProtKB-EC"/>
</dbReference>
<gene>
    <name evidence="8" type="ORF">AVDCRST_MAG40-392</name>
</gene>
<keyword evidence="3" id="KW-0285">Flavoprotein</keyword>
<dbReference type="GO" id="GO:0006207">
    <property type="term" value="P:'de novo' pyrimidine nucleobase biosynthetic process"/>
    <property type="evidence" value="ECO:0007669"/>
    <property type="project" value="InterPro"/>
</dbReference>
<evidence type="ECO:0000313" key="8">
    <source>
        <dbReference type="EMBL" id="CAA9301617.1"/>
    </source>
</evidence>
<evidence type="ECO:0000256" key="5">
    <source>
        <dbReference type="ARBA" id="ARBA00022975"/>
    </source>
</evidence>
<dbReference type="AlphaFoldDB" id="A0A6J4KD52"/>
<dbReference type="PROSITE" id="PS00911">
    <property type="entry name" value="DHODEHASE_1"/>
    <property type="match status" value="1"/>
</dbReference>